<dbReference type="PANTHER" id="PTHR10266">
    <property type="entry name" value="CYTOCHROME C1"/>
    <property type="match status" value="1"/>
</dbReference>
<dbReference type="GO" id="GO:0046872">
    <property type="term" value="F:metal ion binding"/>
    <property type="evidence" value="ECO:0007669"/>
    <property type="project" value="UniProtKB-KW"/>
</dbReference>
<dbReference type="Gene3D" id="1.20.5.100">
    <property type="entry name" value="Cytochrome c1, transmembrane anchor, C-terminal"/>
    <property type="match status" value="1"/>
</dbReference>
<dbReference type="GO" id="GO:0020037">
    <property type="term" value="F:heme binding"/>
    <property type="evidence" value="ECO:0007669"/>
    <property type="project" value="InterPro"/>
</dbReference>
<evidence type="ECO:0000256" key="11">
    <source>
        <dbReference type="SAM" id="SignalP"/>
    </source>
</evidence>
<keyword evidence="4 10" id="KW-0812">Transmembrane</keyword>
<dbReference type="PRINTS" id="PR00603">
    <property type="entry name" value="CYTOCHROMEC1"/>
</dbReference>
<comment type="subcellular location">
    <subcellularLocation>
        <location evidence="1">Membrane</location>
    </subcellularLocation>
</comment>
<feature type="binding site" description="covalent" evidence="9">
    <location>
        <position position="65"/>
    </location>
    <ligand>
        <name>heme c</name>
        <dbReference type="ChEBI" id="CHEBI:61717"/>
    </ligand>
</feature>
<keyword evidence="6 10" id="KW-1133">Transmembrane helix</keyword>
<evidence type="ECO:0000313" key="13">
    <source>
        <dbReference type="Proteomes" id="UP000217076"/>
    </source>
</evidence>
<accession>A0A1G7WFM9</accession>
<keyword evidence="13" id="KW-1185">Reference proteome</keyword>
<dbReference type="STRING" id="83401.SAMN05421742_102175"/>
<evidence type="ECO:0000256" key="7">
    <source>
        <dbReference type="ARBA" id="ARBA00023004"/>
    </source>
</evidence>
<evidence type="ECO:0000256" key="9">
    <source>
        <dbReference type="PIRSR" id="PIRSR602326-1"/>
    </source>
</evidence>
<keyword evidence="5 9" id="KW-0479">Metal-binding</keyword>
<dbReference type="AlphaFoldDB" id="A0A1G7WFM9"/>
<evidence type="ECO:0000256" key="10">
    <source>
        <dbReference type="SAM" id="Phobius"/>
    </source>
</evidence>
<dbReference type="OrthoDB" id="9808471at2"/>
<evidence type="ECO:0000256" key="3">
    <source>
        <dbReference type="ARBA" id="ARBA00022617"/>
    </source>
</evidence>
<protein>
    <recommendedName>
        <fullName evidence="2">Cytochrome c1</fullName>
    </recommendedName>
</protein>
<evidence type="ECO:0000256" key="4">
    <source>
        <dbReference type="ARBA" id="ARBA00022692"/>
    </source>
</evidence>
<evidence type="ECO:0000256" key="5">
    <source>
        <dbReference type="ARBA" id="ARBA00022723"/>
    </source>
</evidence>
<proteinExistence type="predicted"/>
<feature type="signal peptide" evidence="11">
    <location>
        <begin position="1"/>
        <end position="26"/>
    </location>
</feature>
<dbReference type="InterPro" id="IPR036909">
    <property type="entry name" value="Cyt_c-like_dom_sf"/>
</dbReference>
<evidence type="ECO:0000256" key="8">
    <source>
        <dbReference type="ARBA" id="ARBA00023136"/>
    </source>
</evidence>
<feature type="binding site" description="covalent" evidence="9">
    <location>
        <position position="66"/>
    </location>
    <ligand>
        <name>heme c</name>
        <dbReference type="ChEBI" id="CHEBI:61717"/>
    </ligand>
</feature>
<dbReference type="GO" id="GO:0009055">
    <property type="term" value="F:electron transfer activity"/>
    <property type="evidence" value="ECO:0007669"/>
    <property type="project" value="InterPro"/>
</dbReference>
<gene>
    <name evidence="12" type="ORF">SAMN05421742_102175</name>
</gene>
<evidence type="ECO:0000256" key="2">
    <source>
        <dbReference type="ARBA" id="ARBA00016165"/>
    </source>
</evidence>
<keyword evidence="11" id="KW-0732">Signal</keyword>
<organism evidence="12 13">
    <name type="scientific">Roseospirillum parvum</name>
    <dbReference type="NCBI Taxonomy" id="83401"/>
    <lineage>
        <taxon>Bacteria</taxon>
        <taxon>Pseudomonadati</taxon>
        <taxon>Pseudomonadota</taxon>
        <taxon>Alphaproteobacteria</taxon>
        <taxon>Rhodospirillales</taxon>
        <taxon>Rhodospirillaceae</taxon>
        <taxon>Roseospirillum</taxon>
    </lineage>
</organism>
<sequence>MLRKILIATLGAAGLLAAAPAQPVQAAGAGHIEHVNWSFEGVFGTFDQDQLHRGWQIWTGYCAMCHSLDYFAFRNLEQIGFSEEEVKEIAAEYTITDGPDDTGEMFDREGIPADYWPSPYANDEEATYINGALPPDLSVITKGRAGGPDYVYSYLLGFDDEPPEDQTVPAGSYWNSAAHMSVKMPPQIFEEMVIYEDGTKETPEQHAKDITAFLHWVAEPHLDERKGTGIVTMLFLLVLTALLYALKKQIWSRVEH</sequence>
<dbReference type="RefSeq" id="WP_092615741.1">
    <property type="nucleotide sequence ID" value="NZ_FNCV01000002.1"/>
</dbReference>
<dbReference type="SUPFAM" id="SSF46626">
    <property type="entry name" value="Cytochrome c"/>
    <property type="match status" value="1"/>
</dbReference>
<dbReference type="Pfam" id="PF02167">
    <property type="entry name" value="Cytochrom_C1"/>
    <property type="match status" value="1"/>
</dbReference>
<evidence type="ECO:0000256" key="6">
    <source>
        <dbReference type="ARBA" id="ARBA00022989"/>
    </source>
</evidence>
<dbReference type="Gene3D" id="1.10.760.10">
    <property type="entry name" value="Cytochrome c-like domain"/>
    <property type="match status" value="1"/>
</dbReference>
<comment type="cofactor">
    <cofactor evidence="9">
        <name>heme c</name>
        <dbReference type="ChEBI" id="CHEBI:61717"/>
    </cofactor>
    <text evidence="9">Binds 1 heme c group covalently per subunit.</text>
</comment>
<feature type="transmembrane region" description="Helical" evidence="10">
    <location>
        <begin position="227"/>
        <end position="246"/>
    </location>
</feature>
<feature type="binding site" description="covalent" evidence="9">
    <location>
        <position position="184"/>
    </location>
    <ligand>
        <name>heme c</name>
        <dbReference type="ChEBI" id="CHEBI:61717"/>
    </ligand>
</feature>
<evidence type="ECO:0000313" key="12">
    <source>
        <dbReference type="EMBL" id="SDG70559.1"/>
    </source>
</evidence>
<keyword evidence="3 9" id="KW-0349">Heme</keyword>
<reference evidence="13" key="1">
    <citation type="submission" date="2016-10" db="EMBL/GenBank/DDBJ databases">
        <authorList>
            <person name="Varghese N."/>
            <person name="Submissions S."/>
        </authorList>
    </citation>
    <scope>NUCLEOTIDE SEQUENCE [LARGE SCALE GENOMIC DNA]</scope>
    <source>
        <strain evidence="13">930I</strain>
    </source>
</reference>
<feature type="binding site" description="covalent" evidence="9">
    <location>
        <position position="62"/>
    </location>
    <ligand>
        <name>heme c</name>
        <dbReference type="ChEBI" id="CHEBI:61717"/>
    </ligand>
</feature>
<name>A0A1G7WFM9_9PROT</name>
<evidence type="ECO:0000256" key="1">
    <source>
        <dbReference type="ARBA" id="ARBA00004370"/>
    </source>
</evidence>
<feature type="chain" id="PRO_5011689677" description="Cytochrome c1" evidence="11">
    <location>
        <begin position="27"/>
        <end position="256"/>
    </location>
</feature>
<dbReference type="GO" id="GO:0016020">
    <property type="term" value="C:membrane"/>
    <property type="evidence" value="ECO:0007669"/>
    <property type="project" value="UniProtKB-SubCell"/>
</dbReference>
<dbReference type="Proteomes" id="UP000217076">
    <property type="component" value="Unassembled WGS sequence"/>
</dbReference>
<dbReference type="EMBL" id="FNCV01000002">
    <property type="protein sequence ID" value="SDG70559.1"/>
    <property type="molecule type" value="Genomic_DNA"/>
</dbReference>
<keyword evidence="8 10" id="KW-0472">Membrane</keyword>
<keyword evidence="7 9" id="KW-0408">Iron</keyword>
<dbReference type="PANTHER" id="PTHR10266:SF3">
    <property type="entry name" value="CYTOCHROME C1, HEME PROTEIN, MITOCHONDRIAL"/>
    <property type="match status" value="1"/>
</dbReference>
<dbReference type="InterPro" id="IPR002326">
    <property type="entry name" value="Cyt_c1"/>
</dbReference>